<dbReference type="AlphaFoldDB" id="A0AAE1DE63"/>
<evidence type="ECO:0000313" key="2">
    <source>
        <dbReference type="Proteomes" id="UP001283361"/>
    </source>
</evidence>
<name>A0AAE1DE63_9GAST</name>
<reference evidence="1" key="1">
    <citation type="journal article" date="2023" name="G3 (Bethesda)">
        <title>A reference genome for the long-term kleptoplast-retaining sea slug Elysia crispata morphotype clarki.</title>
        <authorList>
            <person name="Eastman K.E."/>
            <person name="Pendleton A.L."/>
            <person name="Shaikh M.A."/>
            <person name="Suttiyut T."/>
            <person name="Ogas R."/>
            <person name="Tomko P."/>
            <person name="Gavelis G."/>
            <person name="Widhalm J.R."/>
            <person name="Wisecaver J.H."/>
        </authorList>
    </citation>
    <scope>NUCLEOTIDE SEQUENCE</scope>
    <source>
        <strain evidence="1">ECLA1</strain>
    </source>
</reference>
<evidence type="ECO:0000313" key="1">
    <source>
        <dbReference type="EMBL" id="KAK3766108.1"/>
    </source>
</evidence>
<gene>
    <name evidence="1" type="ORF">RRG08_002340</name>
</gene>
<dbReference type="Proteomes" id="UP001283361">
    <property type="component" value="Unassembled WGS sequence"/>
</dbReference>
<keyword evidence="2" id="KW-1185">Reference proteome</keyword>
<sequence>MRSEKVDGLCVCWRSGRALRANISDVGNSHYGATSADQEDVFVAY</sequence>
<comment type="caution">
    <text evidence="1">The sequence shown here is derived from an EMBL/GenBank/DDBJ whole genome shotgun (WGS) entry which is preliminary data.</text>
</comment>
<accession>A0AAE1DE63</accession>
<dbReference type="EMBL" id="JAWDGP010004263">
    <property type="protein sequence ID" value="KAK3766108.1"/>
    <property type="molecule type" value="Genomic_DNA"/>
</dbReference>
<organism evidence="1 2">
    <name type="scientific">Elysia crispata</name>
    <name type="common">lettuce slug</name>
    <dbReference type="NCBI Taxonomy" id="231223"/>
    <lineage>
        <taxon>Eukaryota</taxon>
        <taxon>Metazoa</taxon>
        <taxon>Spiralia</taxon>
        <taxon>Lophotrochozoa</taxon>
        <taxon>Mollusca</taxon>
        <taxon>Gastropoda</taxon>
        <taxon>Heterobranchia</taxon>
        <taxon>Euthyneura</taxon>
        <taxon>Panpulmonata</taxon>
        <taxon>Sacoglossa</taxon>
        <taxon>Placobranchoidea</taxon>
        <taxon>Plakobranchidae</taxon>
        <taxon>Elysia</taxon>
    </lineage>
</organism>
<proteinExistence type="predicted"/>
<protein>
    <submittedName>
        <fullName evidence="1">Uncharacterized protein</fullName>
    </submittedName>
</protein>